<reference evidence="1" key="2">
    <citation type="submission" date="2020-09" db="EMBL/GenBank/DDBJ databases">
        <authorList>
            <person name="Yu Y."/>
        </authorList>
    </citation>
    <scope>NUCLEOTIDE SEQUENCE</scope>
    <source>
        <strain evidence="1">KCTC 49039</strain>
    </source>
</reference>
<accession>A0A927IYZ8</accession>
<reference evidence="1" key="1">
    <citation type="journal article" date="2018" name="Curr. Microbiol.">
        <title>Cellulosimicrobium arenosum sp. nov., Isolated from Marine Sediment Sand.</title>
        <authorList>
            <person name="Oh M."/>
            <person name="Kim J.H."/>
            <person name="Yoon J.H."/>
            <person name="Schumann P."/>
            <person name="Kim W."/>
        </authorList>
    </citation>
    <scope>NUCLEOTIDE SEQUENCE</scope>
    <source>
        <strain evidence="1">KCTC 49039</strain>
    </source>
</reference>
<gene>
    <name evidence="1" type="ORF">IF651_01965</name>
</gene>
<proteinExistence type="predicted"/>
<dbReference type="RefSeq" id="WP_191827383.1">
    <property type="nucleotide sequence ID" value="NZ_JACYHB010000001.1"/>
</dbReference>
<dbReference type="EMBL" id="JACYHB010000001">
    <property type="protein sequence ID" value="MBD8077827.1"/>
    <property type="molecule type" value="Genomic_DNA"/>
</dbReference>
<dbReference type="SUPFAM" id="SSF48452">
    <property type="entry name" value="TPR-like"/>
    <property type="match status" value="1"/>
</dbReference>
<protein>
    <submittedName>
        <fullName evidence="1">Uncharacterized protein</fullName>
    </submittedName>
</protein>
<comment type="caution">
    <text evidence="1">The sequence shown here is derived from an EMBL/GenBank/DDBJ whole genome shotgun (WGS) entry which is preliminary data.</text>
</comment>
<evidence type="ECO:0000313" key="1">
    <source>
        <dbReference type="EMBL" id="MBD8077827.1"/>
    </source>
</evidence>
<organism evidence="1 2">
    <name type="scientific">Cellulosimicrobium arenosum</name>
    <dbReference type="NCBI Taxonomy" id="2708133"/>
    <lineage>
        <taxon>Bacteria</taxon>
        <taxon>Bacillati</taxon>
        <taxon>Actinomycetota</taxon>
        <taxon>Actinomycetes</taxon>
        <taxon>Micrococcales</taxon>
        <taxon>Promicromonosporaceae</taxon>
        <taxon>Cellulosimicrobium</taxon>
    </lineage>
</organism>
<evidence type="ECO:0000313" key="2">
    <source>
        <dbReference type="Proteomes" id="UP000610846"/>
    </source>
</evidence>
<dbReference type="InterPro" id="IPR011990">
    <property type="entry name" value="TPR-like_helical_dom_sf"/>
</dbReference>
<name>A0A927IYZ8_9MICO</name>
<dbReference type="Proteomes" id="UP000610846">
    <property type="component" value="Unassembled WGS sequence"/>
</dbReference>
<sequence>MDYDEFAQAMRAASDAHEAGRSSEAVDTYRRLLDDPTLADVDKAMVAVNLATVLSAVGAPNSEIEGVYDRGISVESRWMRGFATESKAVWLAGLGRVDAARRVYQSLLGQGWASMSDRHRWASNVEKLSA</sequence>
<dbReference type="AlphaFoldDB" id="A0A927IYZ8"/>
<keyword evidence="2" id="KW-1185">Reference proteome</keyword>